<sequence>MGYQIAAHVGLGQDRDGGAVVGRMGQHMPAQLVIGCLFFLCPL</sequence>
<evidence type="ECO:0000313" key="1">
    <source>
        <dbReference type="EMBL" id="JAE09315.1"/>
    </source>
</evidence>
<reference evidence="1" key="2">
    <citation type="journal article" date="2015" name="Data Brief">
        <title>Shoot transcriptome of the giant reed, Arundo donax.</title>
        <authorList>
            <person name="Barrero R.A."/>
            <person name="Guerrero F.D."/>
            <person name="Moolhuijzen P."/>
            <person name="Goolsby J.A."/>
            <person name="Tidwell J."/>
            <person name="Bellgard S.E."/>
            <person name="Bellgard M.I."/>
        </authorList>
    </citation>
    <scope>NUCLEOTIDE SEQUENCE</scope>
    <source>
        <tissue evidence="1">Shoot tissue taken approximately 20 cm above the soil surface</tissue>
    </source>
</reference>
<dbReference type="AlphaFoldDB" id="A0A0A9F8E1"/>
<reference evidence="1" key="1">
    <citation type="submission" date="2014-09" db="EMBL/GenBank/DDBJ databases">
        <authorList>
            <person name="Magalhaes I.L.F."/>
            <person name="Oliveira U."/>
            <person name="Santos F.R."/>
            <person name="Vidigal T.H.D.A."/>
            <person name="Brescovit A.D."/>
            <person name="Santos A.J."/>
        </authorList>
    </citation>
    <scope>NUCLEOTIDE SEQUENCE</scope>
    <source>
        <tissue evidence="1">Shoot tissue taken approximately 20 cm above the soil surface</tissue>
    </source>
</reference>
<dbReference type="EMBL" id="GBRH01188581">
    <property type="protein sequence ID" value="JAE09315.1"/>
    <property type="molecule type" value="Transcribed_RNA"/>
</dbReference>
<organism evidence="1">
    <name type="scientific">Arundo donax</name>
    <name type="common">Giant reed</name>
    <name type="synonym">Donax arundinaceus</name>
    <dbReference type="NCBI Taxonomy" id="35708"/>
    <lineage>
        <taxon>Eukaryota</taxon>
        <taxon>Viridiplantae</taxon>
        <taxon>Streptophyta</taxon>
        <taxon>Embryophyta</taxon>
        <taxon>Tracheophyta</taxon>
        <taxon>Spermatophyta</taxon>
        <taxon>Magnoliopsida</taxon>
        <taxon>Liliopsida</taxon>
        <taxon>Poales</taxon>
        <taxon>Poaceae</taxon>
        <taxon>PACMAD clade</taxon>
        <taxon>Arundinoideae</taxon>
        <taxon>Arundineae</taxon>
        <taxon>Arundo</taxon>
    </lineage>
</organism>
<accession>A0A0A9F8E1</accession>
<protein>
    <submittedName>
        <fullName evidence="1">Uncharacterized protein</fullName>
    </submittedName>
</protein>
<proteinExistence type="predicted"/>
<name>A0A0A9F8E1_ARUDO</name>